<reference evidence="1 2" key="1">
    <citation type="submission" date="2020-08" db="EMBL/GenBank/DDBJ databases">
        <title>Genomic Encyclopedia of Type Strains, Phase IV (KMG-IV): sequencing the most valuable type-strain genomes for metagenomic binning, comparative biology and taxonomic classification.</title>
        <authorList>
            <person name="Goeker M."/>
        </authorList>
    </citation>
    <scope>NUCLEOTIDE SEQUENCE [LARGE SCALE GENOMIC DNA]</scope>
    <source>
        <strain evidence="1 2">YIM 65646</strain>
    </source>
</reference>
<organism evidence="1 2">
    <name type="scientific">Phytomonospora endophytica</name>
    <dbReference type="NCBI Taxonomy" id="714109"/>
    <lineage>
        <taxon>Bacteria</taxon>
        <taxon>Bacillati</taxon>
        <taxon>Actinomycetota</taxon>
        <taxon>Actinomycetes</taxon>
        <taxon>Micromonosporales</taxon>
        <taxon>Micromonosporaceae</taxon>
        <taxon>Phytomonospora</taxon>
    </lineage>
</organism>
<protein>
    <submittedName>
        <fullName evidence="1">Uncharacterized protein</fullName>
    </submittedName>
</protein>
<comment type="caution">
    <text evidence="1">The sequence shown here is derived from an EMBL/GenBank/DDBJ whole genome shotgun (WGS) entry which is preliminary data.</text>
</comment>
<dbReference type="EMBL" id="JACHGT010000027">
    <property type="protein sequence ID" value="MBB6039912.1"/>
    <property type="molecule type" value="Genomic_DNA"/>
</dbReference>
<accession>A0A841G2B7</accession>
<dbReference type="AlphaFoldDB" id="A0A841G2B7"/>
<gene>
    <name evidence="1" type="ORF">HNR73_007811</name>
</gene>
<sequence>MSHWSVEMAGVEPRVAALEPGIRPRTAYRAVAWAVRNPDAPIEDSEAASFIAEALDRIESAVRSGATVAAGADEMSERYWSWFDEAWEPGVAQLCSAALLCFAARLELSAATVMEALLDCYEGVLLRATDEPITPEVERSTPQAVEALGYQRELIELASAGRGF</sequence>
<name>A0A841G2B7_9ACTN</name>
<proteinExistence type="predicted"/>
<keyword evidence="2" id="KW-1185">Reference proteome</keyword>
<evidence type="ECO:0000313" key="2">
    <source>
        <dbReference type="Proteomes" id="UP000548476"/>
    </source>
</evidence>
<dbReference type="Proteomes" id="UP000548476">
    <property type="component" value="Unassembled WGS sequence"/>
</dbReference>
<evidence type="ECO:0000313" key="1">
    <source>
        <dbReference type="EMBL" id="MBB6039912.1"/>
    </source>
</evidence>
<dbReference type="RefSeq" id="WP_184792990.1">
    <property type="nucleotide sequence ID" value="NZ_BONT01000103.1"/>
</dbReference>